<evidence type="ECO:0000256" key="1">
    <source>
        <dbReference type="SAM" id="MobiDB-lite"/>
    </source>
</evidence>
<dbReference type="AlphaFoldDB" id="A0ABD3BV14"/>
<accession>A0ABD3BV14</accession>
<feature type="compositionally biased region" description="Basic and acidic residues" evidence="1">
    <location>
        <begin position="86"/>
        <end position="106"/>
    </location>
</feature>
<keyword evidence="2" id="KW-1133">Transmembrane helix</keyword>
<dbReference type="PANTHER" id="PTHR35699">
    <property type="entry name" value="F2J10.10 PROTEIN"/>
    <property type="match status" value="1"/>
</dbReference>
<keyword evidence="2" id="KW-0812">Transmembrane</keyword>
<evidence type="ECO:0000313" key="3">
    <source>
        <dbReference type="EMBL" id="KAL3621063.1"/>
    </source>
</evidence>
<gene>
    <name evidence="3" type="ORF">CASFOL_035975</name>
</gene>
<dbReference type="Proteomes" id="UP001632038">
    <property type="component" value="Unassembled WGS sequence"/>
</dbReference>
<organism evidence="3 4">
    <name type="scientific">Castilleja foliolosa</name>
    <dbReference type="NCBI Taxonomy" id="1961234"/>
    <lineage>
        <taxon>Eukaryota</taxon>
        <taxon>Viridiplantae</taxon>
        <taxon>Streptophyta</taxon>
        <taxon>Embryophyta</taxon>
        <taxon>Tracheophyta</taxon>
        <taxon>Spermatophyta</taxon>
        <taxon>Magnoliopsida</taxon>
        <taxon>eudicotyledons</taxon>
        <taxon>Gunneridae</taxon>
        <taxon>Pentapetalae</taxon>
        <taxon>asterids</taxon>
        <taxon>lamiids</taxon>
        <taxon>Lamiales</taxon>
        <taxon>Orobanchaceae</taxon>
        <taxon>Pedicularideae</taxon>
        <taxon>Castillejinae</taxon>
        <taxon>Castilleja</taxon>
    </lineage>
</organism>
<protein>
    <recommendedName>
        <fullName evidence="5">Tubulin alpha-6 chain</fullName>
    </recommendedName>
</protein>
<reference evidence="4" key="1">
    <citation type="journal article" date="2024" name="IScience">
        <title>Strigolactones Initiate the Formation of Haustorium-like Structures in Castilleja.</title>
        <authorList>
            <person name="Buerger M."/>
            <person name="Peterson D."/>
            <person name="Chory J."/>
        </authorList>
    </citation>
    <scope>NUCLEOTIDE SEQUENCE [LARGE SCALE GENOMIC DNA]</scope>
</reference>
<comment type="caution">
    <text evidence="3">The sequence shown here is derived from an EMBL/GenBank/DDBJ whole genome shotgun (WGS) entry which is preliminary data.</text>
</comment>
<evidence type="ECO:0008006" key="5">
    <source>
        <dbReference type="Google" id="ProtNLM"/>
    </source>
</evidence>
<proteinExistence type="predicted"/>
<keyword evidence="4" id="KW-1185">Reference proteome</keyword>
<feature type="region of interest" description="Disordered" evidence="1">
    <location>
        <begin position="86"/>
        <end position="131"/>
    </location>
</feature>
<name>A0ABD3BV14_9LAMI</name>
<feature type="transmembrane region" description="Helical" evidence="2">
    <location>
        <begin position="150"/>
        <end position="180"/>
    </location>
</feature>
<feature type="compositionally biased region" description="Polar residues" evidence="1">
    <location>
        <begin position="111"/>
        <end position="128"/>
    </location>
</feature>
<sequence>MAYLQLLKSTPSNSQTNCFCSKSNSMASLKRSFRLQNSGVIANYRKFRVSCKIENTDKQTNGEEPPESLFMKELKRRGMTPTSLLEEKKRSTDRDEEIKFRDEDGGRSYSRRNGISNDAETETTNLSGQREKSMALNSEGLEGLIPRAKLLLTLGGTFFLAFWPLILVTVAFFSALYLYFGPQFIHDGSDSPVAMPQYIDPYKLLEEDRLYKTAPLLN</sequence>
<evidence type="ECO:0000256" key="2">
    <source>
        <dbReference type="SAM" id="Phobius"/>
    </source>
</evidence>
<evidence type="ECO:0000313" key="4">
    <source>
        <dbReference type="Proteomes" id="UP001632038"/>
    </source>
</evidence>
<dbReference type="EMBL" id="JAVIJP010000066">
    <property type="protein sequence ID" value="KAL3621063.1"/>
    <property type="molecule type" value="Genomic_DNA"/>
</dbReference>
<dbReference type="PANTHER" id="PTHR35699:SF1">
    <property type="entry name" value="F2J10.10 PROTEIN"/>
    <property type="match status" value="1"/>
</dbReference>
<keyword evidence="2" id="KW-0472">Membrane</keyword>